<keyword evidence="4 6" id="KW-0677">Repeat</keyword>
<accession>A0A507C9F5</accession>
<dbReference type="HAMAP" id="MF_03056">
    <property type="entry name" value="TRM82"/>
    <property type="match status" value="1"/>
</dbReference>
<dbReference type="InterPro" id="IPR001680">
    <property type="entry name" value="WD40_rpt"/>
</dbReference>
<evidence type="ECO:0000256" key="8">
    <source>
        <dbReference type="SAM" id="MobiDB-lite"/>
    </source>
</evidence>
<dbReference type="Proteomes" id="UP000319731">
    <property type="component" value="Unassembled WGS sequence"/>
</dbReference>
<dbReference type="PANTHER" id="PTHR16288">
    <property type="entry name" value="WD40 REPEAT PROTEIN 4"/>
    <property type="match status" value="1"/>
</dbReference>
<feature type="repeat" description="WD" evidence="7">
    <location>
        <begin position="207"/>
        <end position="249"/>
    </location>
</feature>
<keyword evidence="10" id="KW-1185">Reference proteome</keyword>
<evidence type="ECO:0000313" key="9">
    <source>
        <dbReference type="EMBL" id="TPX38220.1"/>
    </source>
</evidence>
<name>A0A507C9F5_9FUNG</name>
<dbReference type="RefSeq" id="XP_031027935.1">
    <property type="nucleotide sequence ID" value="XM_031166138.1"/>
</dbReference>
<dbReference type="SUPFAM" id="SSF50978">
    <property type="entry name" value="WD40 repeat-like"/>
    <property type="match status" value="1"/>
</dbReference>
<dbReference type="GO" id="GO:0043527">
    <property type="term" value="C:tRNA methyltransferase complex"/>
    <property type="evidence" value="ECO:0007669"/>
    <property type="project" value="TreeGrafter"/>
</dbReference>
<organism evidence="9 10">
    <name type="scientific">Synchytrium microbalum</name>
    <dbReference type="NCBI Taxonomy" id="1806994"/>
    <lineage>
        <taxon>Eukaryota</taxon>
        <taxon>Fungi</taxon>
        <taxon>Fungi incertae sedis</taxon>
        <taxon>Chytridiomycota</taxon>
        <taxon>Chytridiomycota incertae sedis</taxon>
        <taxon>Chytridiomycetes</taxon>
        <taxon>Synchytriales</taxon>
        <taxon>Synchytriaceae</taxon>
        <taxon>Synchytrium</taxon>
    </lineage>
</organism>
<dbReference type="PROSITE" id="PS50082">
    <property type="entry name" value="WD_REPEATS_2"/>
    <property type="match status" value="1"/>
</dbReference>
<comment type="subcellular location">
    <subcellularLocation>
        <location evidence="1 6">Nucleus</location>
    </subcellularLocation>
</comment>
<keyword evidence="3 6" id="KW-0819">tRNA processing</keyword>
<dbReference type="InterPro" id="IPR028884">
    <property type="entry name" value="Trm82"/>
</dbReference>
<comment type="pathway">
    <text evidence="6">tRNA modification; N(7)-methylguanine-tRNA biosynthesis.</text>
</comment>
<evidence type="ECO:0000256" key="4">
    <source>
        <dbReference type="ARBA" id="ARBA00022737"/>
    </source>
</evidence>
<evidence type="ECO:0000313" key="10">
    <source>
        <dbReference type="Proteomes" id="UP000319731"/>
    </source>
</evidence>
<dbReference type="OrthoDB" id="339900at2759"/>
<reference evidence="9 10" key="1">
    <citation type="journal article" date="2019" name="Sci. Rep.">
        <title>Comparative genomics of chytrid fungi reveal insights into the obligate biotrophic and pathogenic lifestyle of Synchytrium endobioticum.</title>
        <authorList>
            <person name="van de Vossenberg B.T.L.H."/>
            <person name="Warris S."/>
            <person name="Nguyen H.D.T."/>
            <person name="van Gent-Pelzer M.P.E."/>
            <person name="Joly D.L."/>
            <person name="van de Geest H.C."/>
            <person name="Bonants P.J.M."/>
            <person name="Smith D.S."/>
            <person name="Levesque C.A."/>
            <person name="van der Lee T.A.J."/>
        </authorList>
    </citation>
    <scope>NUCLEOTIDE SEQUENCE [LARGE SCALE GENOMIC DNA]</scope>
    <source>
        <strain evidence="9 10">JEL517</strain>
    </source>
</reference>
<dbReference type="InterPro" id="IPR015943">
    <property type="entry name" value="WD40/YVTN_repeat-like_dom_sf"/>
</dbReference>
<dbReference type="STRING" id="1806994.A0A507C9F5"/>
<proteinExistence type="inferred from homology"/>
<dbReference type="Pfam" id="PF00400">
    <property type="entry name" value="WD40"/>
    <property type="match status" value="3"/>
</dbReference>
<dbReference type="GO" id="GO:0106004">
    <property type="term" value="P:tRNA (guanine-N7)-methylation"/>
    <property type="evidence" value="ECO:0007669"/>
    <property type="project" value="UniProtKB-UniRule"/>
</dbReference>
<dbReference type="AlphaFoldDB" id="A0A507C9F5"/>
<evidence type="ECO:0000256" key="7">
    <source>
        <dbReference type="PROSITE-ProRule" id="PRU00221"/>
    </source>
</evidence>
<comment type="caution">
    <text evidence="9">The sequence shown here is derived from an EMBL/GenBank/DDBJ whole genome shotgun (WGS) entry which is preliminary data.</text>
</comment>
<keyword evidence="5 6" id="KW-0539">Nucleus</keyword>
<evidence type="ECO:0000256" key="3">
    <source>
        <dbReference type="ARBA" id="ARBA00022694"/>
    </source>
</evidence>
<dbReference type="SMART" id="SM00320">
    <property type="entry name" value="WD40"/>
    <property type="match status" value="3"/>
</dbReference>
<dbReference type="GO" id="GO:0005634">
    <property type="term" value="C:nucleus"/>
    <property type="evidence" value="ECO:0007669"/>
    <property type="project" value="UniProtKB-SubCell"/>
</dbReference>
<evidence type="ECO:0000256" key="5">
    <source>
        <dbReference type="ARBA" id="ARBA00023242"/>
    </source>
</evidence>
<dbReference type="GO" id="GO:0005829">
    <property type="term" value="C:cytosol"/>
    <property type="evidence" value="ECO:0007669"/>
    <property type="project" value="TreeGrafter"/>
</dbReference>
<dbReference type="EMBL" id="QEAO01000001">
    <property type="protein sequence ID" value="TPX38220.1"/>
    <property type="molecule type" value="Genomic_DNA"/>
</dbReference>
<sequence>MVLQRVVCLPGINPRVLIACGKQFLVLDTLTQKAIAGPSDLLKTHPESVSNGYIAIADEAYSKGDILDVACNSDGTLIACCADDKSVTIWSSSTWTIVTKRTSLKRPSVAKFSSDSSTLLVGDKFGDIYRLTTRCTSSFNIALSHRVINLRFSLLPSETKPTLLCGHVSMLTDLLVSPDDKYLISADRDEKIRVHHYPNTYNIHGFCLGHKQFVSRLAIPSFAPNILVAGGGDNDLIVWDYISGAAVHRVDLHSLVAKDVPISQDPEATAELSDAVSVAAISVSDVNKEVAVVLEGRPCIIILDAADLTTSVKLKRIISTMDESSRYNTFDAAYDSTGRLWTVGSVAPISDSNARDNACRVYESQGSDTYLSEGNLLTWWKASNSSSFELFGIGQLRKRFEGARMISKRKGADAGNDREDGGNKGSNKKKRENWQNKKQQNKGPRLPSYARNQK</sequence>
<gene>
    <name evidence="9" type="ORF">SmJEL517_g00208</name>
</gene>
<feature type="compositionally biased region" description="Basic and acidic residues" evidence="8">
    <location>
        <begin position="410"/>
        <end position="422"/>
    </location>
</feature>
<dbReference type="PANTHER" id="PTHR16288:SF0">
    <property type="entry name" value="TRNA (GUANINE-N(7)-)-METHYLTRANSFERASE NON-CATALYTIC SUBUNIT WDR4"/>
    <property type="match status" value="1"/>
</dbReference>
<feature type="region of interest" description="Disordered" evidence="8">
    <location>
        <begin position="407"/>
        <end position="454"/>
    </location>
</feature>
<evidence type="ECO:0000256" key="2">
    <source>
        <dbReference type="ARBA" id="ARBA00022574"/>
    </source>
</evidence>
<evidence type="ECO:0000256" key="6">
    <source>
        <dbReference type="HAMAP-Rule" id="MF_03056"/>
    </source>
</evidence>
<dbReference type="Gene3D" id="2.130.10.10">
    <property type="entry name" value="YVTN repeat-like/Quinoprotein amine dehydrogenase"/>
    <property type="match status" value="2"/>
</dbReference>
<dbReference type="UniPathway" id="UPA00989"/>
<dbReference type="GeneID" id="42001435"/>
<evidence type="ECO:0000256" key="1">
    <source>
        <dbReference type="ARBA" id="ARBA00004123"/>
    </source>
</evidence>
<protein>
    <submittedName>
        <fullName evidence="9">Uncharacterized protein</fullName>
    </submittedName>
</protein>
<keyword evidence="2 6" id="KW-0853">WD repeat</keyword>
<comment type="function">
    <text evidence="6">Required for the formation of N(7)-methylguanine at position 46 (m7G46) in tRNA. In the complex, it is required to stabilize and induce conformational changes of the catalytic subunit.</text>
</comment>
<dbReference type="InterPro" id="IPR036322">
    <property type="entry name" value="WD40_repeat_dom_sf"/>
</dbReference>
<comment type="similarity">
    <text evidence="6">Belongs to the WD repeat TRM82 family.</text>
</comment>